<evidence type="ECO:0000313" key="1">
    <source>
        <dbReference type="EMBL" id="JAH07636.1"/>
    </source>
</evidence>
<sequence>MGIRWGVMGIRIIYDSVFLRNLKVCYSVKNSPWKTQ</sequence>
<reference evidence="1" key="1">
    <citation type="submission" date="2014-11" db="EMBL/GenBank/DDBJ databases">
        <authorList>
            <person name="Amaro Gonzalez C."/>
        </authorList>
    </citation>
    <scope>NUCLEOTIDE SEQUENCE</scope>
</reference>
<proteinExistence type="predicted"/>
<protein>
    <submittedName>
        <fullName evidence="1">Uncharacterized protein</fullName>
    </submittedName>
</protein>
<reference evidence="1" key="2">
    <citation type="journal article" date="2015" name="Fish Shellfish Immunol.">
        <title>Early steps in the European eel (Anguilla anguilla)-Vibrio vulnificus interaction in the gills: Role of the RtxA13 toxin.</title>
        <authorList>
            <person name="Callol A."/>
            <person name="Pajuelo D."/>
            <person name="Ebbesson L."/>
            <person name="Teles M."/>
            <person name="MacKenzie S."/>
            <person name="Amaro C."/>
        </authorList>
    </citation>
    <scope>NUCLEOTIDE SEQUENCE</scope>
</reference>
<organism evidence="1">
    <name type="scientific">Anguilla anguilla</name>
    <name type="common">European freshwater eel</name>
    <name type="synonym">Muraena anguilla</name>
    <dbReference type="NCBI Taxonomy" id="7936"/>
    <lineage>
        <taxon>Eukaryota</taxon>
        <taxon>Metazoa</taxon>
        <taxon>Chordata</taxon>
        <taxon>Craniata</taxon>
        <taxon>Vertebrata</taxon>
        <taxon>Euteleostomi</taxon>
        <taxon>Actinopterygii</taxon>
        <taxon>Neopterygii</taxon>
        <taxon>Teleostei</taxon>
        <taxon>Anguilliformes</taxon>
        <taxon>Anguillidae</taxon>
        <taxon>Anguilla</taxon>
    </lineage>
</organism>
<accession>A0A0E9PSM4</accession>
<dbReference type="EMBL" id="GBXM01100941">
    <property type="protein sequence ID" value="JAH07636.1"/>
    <property type="molecule type" value="Transcribed_RNA"/>
</dbReference>
<name>A0A0E9PSM4_ANGAN</name>
<dbReference type="AlphaFoldDB" id="A0A0E9PSM4"/>